<keyword evidence="5" id="KW-0997">Cell inner membrane</keyword>
<keyword evidence="4" id="KW-1003">Cell membrane</keyword>
<evidence type="ECO:0000256" key="4">
    <source>
        <dbReference type="ARBA" id="ARBA00022475"/>
    </source>
</evidence>
<dbReference type="CDD" id="cd06261">
    <property type="entry name" value="TM_PBP2"/>
    <property type="match status" value="1"/>
</dbReference>
<dbReference type="InterPro" id="IPR035906">
    <property type="entry name" value="MetI-like_sf"/>
</dbReference>
<dbReference type="PROSITE" id="PS50928">
    <property type="entry name" value="ABC_TM1"/>
    <property type="match status" value="1"/>
</dbReference>
<keyword evidence="8 9" id="KW-0472">Membrane</keyword>
<comment type="similarity">
    <text evidence="2">Belongs to the binding-protein-dependent transport system permease family. HisMQ subfamily.</text>
</comment>
<feature type="transmembrane region" description="Helical" evidence="9">
    <location>
        <begin position="68"/>
        <end position="87"/>
    </location>
</feature>
<dbReference type="InterPro" id="IPR000515">
    <property type="entry name" value="MetI-like"/>
</dbReference>
<keyword evidence="7 9" id="KW-1133">Transmembrane helix</keyword>
<evidence type="ECO:0000313" key="12">
    <source>
        <dbReference type="Proteomes" id="UP001230156"/>
    </source>
</evidence>
<dbReference type="EMBL" id="JAUYVI010000002">
    <property type="protein sequence ID" value="MDQ7247246.1"/>
    <property type="molecule type" value="Genomic_DNA"/>
</dbReference>
<proteinExistence type="inferred from homology"/>
<dbReference type="SUPFAM" id="SSF161098">
    <property type="entry name" value="MetI-like"/>
    <property type="match status" value="1"/>
</dbReference>
<dbReference type="InterPro" id="IPR010065">
    <property type="entry name" value="AA_ABC_transptr_permease_3TM"/>
</dbReference>
<comment type="subcellular location">
    <subcellularLocation>
        <location evidence="1">Cell inner membrane</location>
        <topology evidence="1">Multi-pass membrane protein</topology>
    </subcellularLocation>
    <subcellularLocation>
        <location evidence="9">Cell membrane</location>
        <topology evidence="9">Multi-pass membrane protein</topology>
    </subcellularLocation>
</comment>
<evidence type="ECO:0000256" key="3">
    <source>
        <dbReference type="ARBA" id="ARBA00022448"/>
    </source>
</evidence>
<keyword evidence="3 9" id="KW-0813">Transport</keyword>
<keyword evidence="6 9" id="KW-0812">Transmembrane</keyword>
<dbReference type="PANTHER" id="PTHR30614">
    <property type="entry name" value="MEMBRANE COMPONENT OF AMINO ACID ABC TRANSPORTER"/>
    <property type="match status" value="1"/>
</dbReference>
<sequence>MKFDPVYMFTIVMPQLLWAVPLTLFLTFGSSFIGNMLAVPVALARISPNPLLSLPARLFIFTMRGTPLLIQLYFVYYGLGQLIPGWMMRGFPFLRDGLWYALFAFSINTAGYTGEILRGAILAVPHGEIEAARAFGMSRWQVFRRVTLPRAVRICLPAMSSETILLLKATSLASLVTVYEVMGTATTIRVDTFRVYDTLIGAGIVYFILVFGLTRVLNWLEQRLNRDRMPISTSAPKPAAA</sequence>
<dbReference type="RefSeq" id="WP_379954647.1">
    <property type="nucleotide sequence ID" value="NZ_JAUYVI010000002.1"/>
</dbReference>
<evidence type="ECO:0000256" key="6">
    <source>
        <dbReference type="ARBA" id="ARBA00022692"/>
    </source>
</evidence>
<keyword evidence="12" id="KW-1185">Reference proteome</keyword>
<evidence type="ECO:0000256" key="1">
    <source>
        <dbReference type="ARBA" id="ARBA00004429"/>
    </source>
</evidence>
<evidence type="ECO:0000256" key="7">
    <source>
        <dbReference type="ARBA" id="ARBA00022989"/>
    </source>
</evidence>
<feature type="transmembrane region" description="Helical" evidence="9">
    <location>
        <begin position="154"/>
        <end position="179"/>
    </location>
</feature>
<dbReference type="NCBIfam" id="TIGR01726">
    <property type="entry name" value="HEQRo_perm_3TM"/>
    <property type="match status" value="1"/>
</dbReference>
<organism evidence="11 12">
    <name type="scientific">Dongia sedimenti</name>
    <dbReference type="NCBI Taxonomy" id="3064282"/>
    <lineage>
        <taxon>Bacteria</taxon>
        <taxon>Pseudomonadati</taxon>
        <taxon>Pseudomonadota</taxon>
        <taxon>Alphaproteobacteria</taxon>
        <taxon>Rhodospirillales</taxon>
        <taxon>Dongiaceae</taxon>
        <taxon>Dongia</taxon>
    </lineage>
</organism>
<dbReference type="PANTHER" id="PTHR30614:SF10">
    <property type="entry name" value="ARGININE ABC TRANSPORTER PERMEASE PROTEIN ARTM"/>
    <property type="match status" value="1"/>
</dbReference>
<comment type="caution">
    <text evidence="11">The sequence shown here is derived from an EMBL/GenBank/DDBJ whole genome shotgun (WGS) entry which is preliminary data.</text>
</comment>
<evidence type="ECO:0000256" key="2">
    <source>
        <dbReference type="ARBA" id="ARBA00010072"/>
    </source>
</evidence>
<reference evidence="12" key="1">
    <citation type="submission" date="2023-08" db="EMBL/GenBank/DDBJ databases">
        <title>Rhodospirillaceae gen. nov., a novel taxon isolated from the Yangtze River Yuezi River estuary sludge.</title>
        <authorList>
            <person name="Ruan L."/>
        </authorList>
    </citation>
    <scope>NUCLEOTIDE SEQUENCE [LARGE SCALE GENOMIC DNA]</scope>
    <source>
        <strain evidence="12">R-7</strain>
    </source>
</reference>
<protein>
    <submittedName>
        <fullName evidence="11">ABC transporter permease subunit</fullName>
    </submittedName>
</protein>
<evidence type="ECO:0000313" key="11">
    <source>
        <dbReference type="EMBL" id="MDQ7247246.1"/>
    </source>
</evidence>
<name>A0ABU0YHQ0_9PROT</name>
<evidence type="ECO:0000256" key="9">
    <source>
        <dbReference type="RuleBase" id="RU363032"/>
    </source>
</evidence>
<accession>A0ABU0YHQ0</accession>
<dbReference type="Gene3D" id="1.10.3720.10">
    <property type="entry name" value="MetI-like"/>
    <property type="match status" value="1"/>
</dbReference>
<dbReference type="Proteomes" id="UP001230156">
    <property type="component" value="Unassembled WGS sequence"/>
</dbReference>
<gene>
    <name evidence="11" type="ORF">Q8A70_06195</name>
</gene>
<dbReference type="Pfam" id="PF00528">
    <property type="entry name" value="BPD_transp_1"/>
    <property type="match status" value="1"/>
</dbReference>
<dbReference type="InterPro" id="IPR043429">
    <property type="entry name" value="ArtM/GltK/GlnP/TcyL/YhdX-like"/>
</dbReference>
<feature type="transmembrane region" description="Helical" evidence="9">
    <location>
        <begin position="199"/>
        <end position="220"/>
    </location>
</feature>
<evidence type="ECO:0000259" key="10">
    <source>
        <dbReference type="PROSITE" id="PS50928"/>
    </source>
</evidence>
<evidence type="ECO:0000256" key="5">
    <source>
        <dbReference type="ARBA" id="ARBA00022519"/>
    </source>
</evidence>
<feature type="domain" description="ABC transmembrane type-1" evidence="10">
    <location>
        <begin position="20"/>
        <end position="217"/>
    </location>
</feature>
<evidence type="ECO:0000256" key="8">
    <source>
        <dbReference type="ARBA" id="ARBA00023136"/>
    </source>
</evidence>